<feature type="domain" description="Xylanase inhibitor N-terminal" evidence="2">
    <location>
        <begin position="57"/>
        <end position="131"/>
    </location>
</feature>
<comment type="similarity">
    <text evidence="1">Belongs to the peptidase A1 family.</text>
</comment>
<proteinExistence type="inferred from homology"/>
<sequence>MRKGDEGGDLKENRARNGSHGFLYSLPHSVFSCIPCYGFRSNFALFPVIKDTVTLQYAARISHATPLRHTDLVVDLGGSFRWMDCDSGHVSSSNRLIPSCSVNCSRAKFNEPGNKSCLLNTNCNVFPNNGRRAVSEHSDHGWRGKAVQDAH</sequence>
<dbReference type="Proteomes" id="UP000436088">
    <property type="component" value="Unassembled WGS sequence"/>
</dbReference>
<reference evidence="3" key="1">
    <citation type="submission" date="2019-09" db="EMBL/GenBank/DDBJ databases">
        <title>Draft genome information of white flower Hibiscus syriacus.</title>
        <authorList>
            <person name="Kim Y.-M."/>
        </authorList>
    </citation>
    <scope>NUCLEOTIDE SEQUENCE [LARGE SCALE GENOMIC DNA]</scope>
    <source>
        <strain evidence="3">YM2019G1</strain>
    </source>
</reference>
<accession>A0A6A2XZ13</accession>
<dbReference type="Pfam" id="PF14543">
    <property type="entry name" value="TAXi_N"/>
    <property type="match status" value="1"/>
</dbReference>
<name>A0A6A2XZ13_HIBSY</name>
<dbReference type="InterPro" id="IPR021109">
    <property type="entry name" value="Peptidase_aspartic_dom_sf"/>
</dbReference>
<dbReference type="PROSITE" id="PS51257">
    <property type="entry name" value="PROKAR_LIPOPROTEIN"/>
    <property type="match status" value="1"/>
</dbReference>
<dbReference type="AlphaFoldDB" id="A0A6A2XZ13"/>
<evidence type="ECO:0000259" key="2">
    <source>
        <dbReference type="Pfam" id="PF14543"/>
    </source>
</evidence>
<evidence type="ECO:0000313" key="4">
    <source>
        <dbReference type="Proteomes" id="UP000436088"/>
    </source>
</evidence>
<evidence type="ECO:0000256" key="1">
    <source>
        <dbReference type="ARBA" id="ARBA00007447"/>
    </source>
</evidence>
<dbReference type="Gene3D" id="2.40.70.10">
    <property type="entry name" value="Acid Proteases"/>
    <property type="match status" value="1"/>
</dbReference>
<comment type="caution">
    <text evidence="3">The sequence shown here is derived from an EMBL/GenBank/DDBJ whole genome shotgun (WGS) entry which is preliminary data.</text>
</comment>
<dbReference type="SUPFAM" id="SSF50630">
    <property type="entry name" value="Acid proteases"/>
    <property type="match status" value="1"/>
</dbReference>
<organism evidence="3 4">
    <name type="scientific">Hibiscus syriacus</name>
    <name type="common">Rose of Sharon</name>
    <dbReference type="NCBI Taxonomy" id="106335"/>
    <lineage>
        <taxon>Eukaryota</taxon>
        <taxon>Viridiplantae</taxon>
        <taxon>Streptophyta</taxon>
        <taxon>Embryophyta</taxon>
        <taxon>Tracheophyta</taxon>
        <taxon>Spermatophyta</taxon>
        <taxon>Magnoliopsida</taxon>
        <taxon>eudicotyledons</taxon>
        <taxon>Gunneridae</taxon>
        <taxon>Pentapetalae</taxon>
        <taxon>rosids</taxon>
        <taxon>malvids</taxon>
        <taxon>Malvales</taxon>
        <taxon>Malvaceae</taxon>
        <taxon>Malvoideae</taxon>
        <taxon>Hibiscus</taxon>
    </lineage>
</organism>
<keyword evidence="4" id="KW-1185">Reference proteome</keyword>
<gene>
    <name evidence="3" type="ORF">F3Y22_tig00116959pilonHSYRG00402</name>
</gene>
<evidence type="ECO:0000313" key="3">
    <source>
        <dbReference type="EMBL" id="KAE8660024.1"/>
    </source>
</evidence>
<protein>
    <recommendedName>
        <fullName evidence="2">Xylanase inhibitor N-terminal domain-containing protein</fullName>
    </recommendedName>
</protein>
<dbReference type="InterPro" id="IPR032861">
    <property type="entry name" value="TAXi_N"/>
</dbReference>
<dbReference type="EMBL" id="VEPZ02001734">
    <property type="protein sequence ID" value="KAE8660024.1"/>
    <property type="molecule type" value="Genomic_DNA"/>
</dbReference>